<reference evidence="2 3" key="1">
    <citation type="submission" date="2019-01" db="EMBL/GenBank/DDBJ databases">
        <authorList>
            <person name="Chen W.-M."/>
        </authorList>
    </citation>
    <scope>NUCLEOTIDE SEQUENCE [LARGE SCALE GENOMIC DNA]</scope>
    <source>
        <strain evidence="2 3">CCP-6</strain>
    </source>
</reference>
<organism evidence="2 3">
    <name type="scientific">Rhodovarius crocodyli</name>
    <dbReference type="NCBI Taxonomy" id="1979269"/>
    <lineage>
        <taxon>Bacteria</taxon>
        <taxon>Pseudomonadati</taxon>
        <taxon>Pseudomonadota</taxon>
        <taxon>Alphaproteobacteria</taxon>
        <taxon>Acetobacterales</taxon>
        <taxon>Roseomonadaceae</taxon>
        <taxon>Rhodovarius</taxon>
    </lineage>
</organism>
<dbReference type="Proteomes" id="UP000282957">
    <property type="component" value="Unassembled WGS sequence"/>
</dbReference>
<keyword evidence="3" id="KW-1185">Reference proteome</keyword>
<evidence type="ECO:0000259" key="1">
    <source>
        <dbReference type="SMART" id="SM00507"/>
    </source>
</evidence>
<sequence>MRTLARLKRARKRQAEGTHSAEEVASLFRLQRGRCANSACRLPVKSGFHADHIIPLSRGGSNYIRNIQLLCPSCNLRKHAKLPVEWAKSNGLLL</sequence>
<dbReference type="GO" id="GO:0008270">
    <property type="term" value="F:zinc ion binding"/>
    <property type="evidence" value="ECO:0007669"/>
    <property type="project" value="InterPro"/>
</dbReference>
<evidence type="ECO:0000313" key="3">
    <source>
        <dbReference type="Proteomes" id="UP000282957"/>
    </source>
</evidence>
<evidence type="ECO:0000313" key="2">
    <source>
        <dbReference type="EMBL" id="RVT95475.1"/>
    </source>
</evidence>
<dbReference type="RefSeq" id="WP_127788960.1">
    <property type="nucleotide sequence ID" value="NZ_SACL01000006.1"/>
</dbReference>
<dbReference type="SMART" id="SM00507">
    <property type="entry name" value="HNHc"/>
    <property type="match status" value="1"/>
</dbReference>
<dbReference type="EMBL" id="SACL01000006">
    <property type="protein sequence ID" value="RVT95475.1"/>
    <property type="molecule type" value="Genomic_DNA"/>
</dbReference>
<dbReference type="GO" id="GO:0003676">
    <property type="term" value="F:nucleic acid binding"/>
    <property type="evidence" value="ECO:0007669"/>
    <property type="project" value="InterPro"/>
</dbReference>
<protein>
    <submittedName>
        <fullName evidence="2">HNH endonuclease</fullName>
    </submittedName>
</protein>
<proteinExistence type="predicted"/>
<dbReference type="AlphaFoldDB" id="A0A437MCW7"/>
<dbReference type="InterPro" id="IPR003615">
    <property type="entry name" value="HNH_nuc"/>
</dbReference>
<gene>
    <name evidence="2" type="ORF">EOD42_16855</name>
</gene>
<dbReference type="CDD" id="cd00085">
    <property type="entry name" value="HNHc"/>
    <property type="match status" value="1"/>
</dbReference>
<feature type="domain" description="HNH nuclease" evidence="1">
    <location>
        <begin position="24"/>
        <end position="76"/>
    </location>
</feature>
<dbReference type="InterPro" id="IPR002711">
    <property type="entry name" value="HNH"/>
</dbReference>
<dbReference type="OrthoDB" id="7220022at2"/>
<keyword evidence="2" id="KW-0378">Hydrolase</keyword>
<keyword evidence="2" id="KW-0540">Nuclease</keyword>
<comment type="caution">
    <text evidence="2">The sequence shown here is derived from an EMBL/GenBank/DDBJ whole genome shotgun (WGS) entry which is preliminary data.</text>
</comment>
<name>A0A437MCW7_9PROT</name>
<dbReference type="GO" id="GO:0004519">
    <property type="term" value="F:endonuclease activity"/>
    <property type="evidence" value="ECO:0007669"/>
    <property type="project" value="UniProtKB-KW"/>
</dbReference>
<dbReference type="Pfam" id="PF01844">
    <property type="entry name" value="HNH"/>
    <property type="match status" value="1"/>
</dbReference>
<accession>A0A437MCW7</accession>
<dbReference type="Gene3D" id="1.10.30.50">
    <property type="match status" value="1"/>
</dbReference>
<keyword evidence="2" id="KW-0255">Endonuclease</keyword>